<evidence type="ECO:0000256" key="7">
    <source>
        <dbReference type="RuleBase" id="RU367117"/>
    </source>
</evidence>
<protein>
    <recommendedName>
        <fullName evidence="7">Protein AF-9 homolog</fullName>
    </recommendedName>
</protein>
<dbReference type="InterPro" id="IPR017907">
    <property type="entry name" value="Znf_RING_CS"/>
</dbReference>
<evidence type="ECO:0000256" key="2">
    <source>
        <dbReference type="ARBA" id="ARBA00022771"/>
    </source>
</evidence>
<evidence type="ECO:0000256" key="3">
    <source>
        <dbReference type="ARBA" id="ARBA00022833"/>
    </source>
</evidence>
<dbReference type="InterPro" id="IPR038704">
    <property type="entry name" value="YEAST_sf"/>
</dbReference>
<keyword evidence="7" id="KW-0963">Cytoplasm</keyword>
<comment type="function">
    <text evidence="7">Component of the SWR1 complex which mediates the ATP-dependent exchange of histone H2A for an H2A variant leading to transcriptional regulation of selected genes by chromatin remodeling. Component of the NuA4 histone acetyltransferase complex which is involved in transcriptional activation of selected genes principally by acetylation of nucleosomal histones H4 and H2A. The NuA4 complex is also involved in DNA repair. Yaf9 may also be required for viability in conditions in which the structural integrity of the spindle is compromised.</text>
</comment>
<evidence type="ECO:0000256" key="8">
    <source>
        <dbReference type="SAM" id="MobiDB-lite"/>
    </source>
</evidence>
<reference evidence="11" key="2">
    <citation type="submission" date="2020-08" db="EMBL/GenBank/DDBJ databases">
        <title>Draft Genome Sequence of Cumin Blight Pathogen Alternaria burnsii.</title>
        <authorList>
            <person name="Feng Z."/>
        </authorList>
    </citation>
    <scope>NUCLEOTIDE SEQUENCE</scope>
    <source>
        <strain evidence="11">CBS107.38</strain>
    </source>
</reference>
<keyword evidence="4 6" id="KW-0539">Nucleus</keyword>
<evidence type="ECO:0000313" key="12">
    <source>
        <dbReference type="Proteomes" id="UP000596902"/>
    </source>
</evidence>
<dbReference type="EMBL" id="JAAABM010000003">
    <property type="protein sequence ID" value="KAF7679200.1"/>
    <property type="molecule type" value="Genomic_DNA"/>
</dbReference>
<dbReference type="InterPro" id="IPR055129">
    <property type="entry name" value="YEATS_dom"/>
</dbReference>
<evidence type="ECO:0000256" key="6">
    <source>
        <dbReference type="PROSITE-ProRule" id="PRU00376"/>
    </source>
</evidence>
<keyword evidence="7" id="KW-0227">DNA damage</keyword>
<dbReference type="SMART" id="SM00184">
    <property type="entry name" value="RING"/>
    <property type="match status" value="1"/>
</dbReference>
<dbReference type="Pfam" id="PF03366">
    <property type="entry name" value="YEATS"/>
    <property type="match status" value="1"/>
</dbReference>
<dbReference type="Gene3D" id="2.60.40.1970">
    <property type="entry name" value="YEATS domain"/>
    <property type="match status" value="1"/>
</dbReference>
<comment type="subunit">
    <text evidence="7">Component of the SWR1 chromatin-remodeling complex and of the NuA4 histone acetyltransferase complex.</text>
</comment>
<keyword evidence="7" id="KW-0804">Transcription</keyword>
<comment type="caution">
    <text evidence="11">The sequence shown here is derived from an EMBL/GenBank/DDBJ whole genome shotgun (WGS) entry which is preliminary data.</text>
</comment>
<dbReference type="InterPro" id="IPR027370">
    <property type="entry name" value="Znf-RING_euk"/>
</dbReference>
<keyword evidence="1" id="KW-0479">Metal-binding</keyword>
<comment type="domain">
    <text evidence="7">The coiled-coil domain is required for assembly into the NuA4 complex.</text>
</comment>
<gene>
    <name evidence="7" type="primary">YAF9</name>
    <name evidence="11" type="ORF">GT037_002948</name>
</gene>
<evidence type="ECO:0000256" key="4">
    <source>
        <dbReference type="ARBA" id="ARBA00023242"/>
    </source>
</evidence>
<keyword evidence="7" id="KW-0805">Transcription regulation</keyword>
<evidence type="ECO:0000313" key="11">
    <source>
        <dbReference type="EMBL" id="KAF7679200.1"/>
    </source>
</evidence>
<dbReference type="PANTHER" id="PTHR23195">
    <property type="entry name" value="YEATS DOMAIN"/>
    <property type="match status" value="1"/>
</dbReference>
<evidence type="ECO:0000256" key="1">
    <source>
        <dbReference type="ARBA" id="ARBA00022723"/>
    </source>
</evidence>
<name>A0A8H7B9P0_9PLEO</name>
<evidence type="ECO:0000259" key="9">
    <source>
        <dbReference type="PROSITE" id="PS50089"/>
    </source>
</evidence>
<keyword evidence="3" id="KW-0862">Zinc</keyword>
<dbReference type="InterPro" id="IPR005033">
    <property type="entry name" value="YEATS"/>
</dbReference>
<dbReference type="Pfam" id="PF13445">
    <property type="entry name" value="zf-RING_UBOX"/>
    <property type="match status" value="1"/>
</dbReference>
<keyword evidence="7" id="KW-0010">Activator</keyword>
<accession>A0A8H7B9P0</accession>
<dbReference type="GO" id="GO:0006325">
    <property type="term" value="P:chromatin organization"/>
    <property type="evidence" value="ECO:0007669"/>
    <property type="project" value="UniProtKB-KW"/>
</dbReference>
<dbReference type="PROSITE" id="PS51037">
    <property type="entry name" value="YEATS"/>
    <property type="match status" value="1"/>
</dbReference>
<evidence type="ECO:0000256" key="5">
    <source>
        <dbReference type="PROSITE-ProRule" id="PRU00175"/>
    </source>
</evidence>
<dbReference type="GO" id="GO:0008270">
    <property type="term" value="F:zinc ion binding"/>
    <property type="evidence" value="ECO:0007669"/>
    <property type="project" value="UniProtKB-KW"/>
</dbReference>
<dbReference type="Proteomes" id="UP000596902">
    <property type="component" value="Unassembled WGS sequence"/>
</dbReference>
<dbReference type="AlphaFoldDB" id="A0A8H7B9P0"/>
<dbReference type="GO" id="GO:0006281">
    <property type="term" value="P:DNA repair"/>
    <property type="evidence" value="ECO:0007669"/>
    <property type="project" value="UniProtKB-UniRule"/>
</dbReference>
<organism evidence="11 12">
    <name type="scientific">Alternaria burnsii</name>
    <dbReference type="NCBI Taxonomy" id="1187904"/>
    <lineage>
        <taxon>Eukaryota</taxon>
        <taxon>Fungi</taxon>
        <taxon>Dikarya</taxon>
        <taxon>Ascomycota</taxon>
        <taxon>Pezizomycotina</taxon>
        <taxon>Dothideomycetes</taxon>
        <taxon>Pleosporomycetidae</taxon>
        <taxon>Pleosporales</taxon>
        <taxon>Pleosporineae</taxon>
        <taxon>Pleosporaceae</taxon>
        <taxon>Alternaria</taxon>
        <taxon>Alternaria sect. Alternaria</taxon>
    </lineage>
</organism>
<keyword evidence="7" id="KW-0234">DNA repair</keyword>
<dbReference type="InterPro" id="IPR013083">
    <property type="entry name" value="Znf_RING/FYVE/PHD"/>
</dbReference>
<feature type="compositionally biased region" description="Acidic residues" evidence="8">
    <location>
        <begin position="269"/>
        <end position="307"/>
    </location>
</feature>
<keyword evidence="12" id="KW-1185">Reference proteome</keyword>
<keyword evidence="2 5" id="KW-0863">Zinc-finger</keyword>
<evidence type="ECO:0000259" key="10">
    <source>
        <dbReference type="PROSITE" id="PS51037"/>
    </source>
</evidence>
<proteinExistence type="inferred from homology"/>
<feature type="domain" description="YEATS" evidence="10">
    <location>
        <begin position="117"/>
        <end position="314"/>
    </location>
</feature>
<dbReference type="GO" id="GO:0000812">
    <property type="term" value="C:Swr1 complex"/>
    <property type="evidence" value="ECO:0007669"/>
    <property type="project" value="UniProtKB-UniRule"/>
</dbReference>
<dbReference type="InterPro" id="IPR001841">
    <property type="entry name" value="Znf_RING"/>
</dbReference>
<dbReference type="SUPFAM" id="SSF57850">
    <property type="entry name" value="RING/U-box"/>
    <property type="match status" value="1"/>
</dbReference>
<dbReference type="Gene3D" id="3.30.40.10">
    <property type="entry name" value="Zinc/RING finger domain, C3HC4 (zinc finger)"/>
    <property type="match status" value="1"/>
</dbReference>
<reference evidence="11" key="1">
    <citation type="submission" date="2020-01" db="EMBL/GenBank/DDBJ databases">
        <authorList>
            <person name="Feng Z.H.Z."/>
        </authorList>
    </citation>
    <scope>NUCLEOTIDE SEQUENCE</scope>
    <source>
        <strain evidence="11">CBS107.38</strain>
    </source>
</reference>
<comment type="similarity">
    <text evidence="7">Belongs to the YAF9 family.</text>
</comment>
<dbReference type="GO" id="GO:0006355">
    <property type="term" value="P:regulation of DNA-templated transcription"/>
    <property type="evidence" value="ECO:0007669"/>
    <property type="project" value="InterPro"/>
</dbReference>
<dbReference type="PROSITE" id="PS00518">
    <property type="entry name" value="ZF_RING_1"/>
    <property type="match status" value="1"/>
</dbReference>
<comment type="subcellular location">
    <subcellularLocation>
        <location evidence="7">Nucleus</location>
    </subcellularLocation>
    <subcellularLocation>
        <location evidence="7">Cytoplasm</location>
    </subcellularLocation>
</comment>
<sequence length="314" mass="36043">MAETVTQSNAEEVAHDDLCPICQLLLFTPVKTQCNHLLCASCMAQWSDASNTNRIEHSSWDVNLADFDPNYDPTYDLEANCPMCRTRTTAAPDNALARQLEHKYPVTYAERRAEEEEDRGSRIGRDGFEGVMILIGNKHRLIRNPGDDNEHDWTFFVRTSRPDLIKEVHIHLHPTFRRNHVILRKPPYEFKARGWGTFVVRTEIVLKQPYNWIIDNPGTRQQALELEWELDFEGRGRQGRVRAKVNKANVEASQTGRTLRARRPPPADPDPDEDDELDDDGDYQAAGDDEDDDESSSDEDFEGDTSDYVEPSRR</sequence>
<dbReference type="GO" id="GO:0005737">
    <property type="term" value="C:cytoplasm"/>
    <property type="evidence" value="ECO:0007669"/>
    <property type="project" value="UniProtKB-SubCell"/>
</dbReference>
<dbReference type="OrthoDB" id="1630758at2759"/>
<dbReference type="PROSITE" id="PS50089">
    <property type="entry name" value="ZF_RING_2"/>
    <property type="match status" value="1"/>
</dbReference>
<feature type="region of interest" description="Disordered" evidence="8">
    <location>
        <begin position="239"/>
        <end position="314"/>
    </location>
</feature>
<keyword evidence="7" id="KW-0156">Chromatin regulator</keyword>
<keyword evidence="7" id="KW-0175">Coiled coil</keyword>
<feature type="domain" description="RING-type" evidence="9">
    <location>
        <begin position="19"/>
        <end position="85"/>
    </location>
</feature>